<evidence type="ECO:0000259" key="7">
    <source>
        <dbReference type="PROSITE" id="PS51935"/>
    </source>
</evidence>
<dbReference type="RefSeq" id="WP_150416370.1">
    <property type="nucleotide sequence ID" value="NZ_VYQF01000007.1"/>
</dbReference>
<dbReference type="InterPro" id="IPR000064">
    <property type="entry name" value="NLP_P60_dom"/>
</dbReference>
<proteinExistence type="inferred from homology"/>
<keyword evidence="2" id="KW-0645">Protease</keyword>
<keyword evidence="5" id="KW-0788">Thiol protease</keyword>
<dbReference type="SUPFAM" id="SSF54001">
    <property type="entry name" value="Cysteine proteinases"/>
    <property type="match status" value="1"/>
</dbReference>
<feature type="chain" id="PRO_5023813629" description="NlpC/P60 domain-containing protein" evidence="6">
    <location>
        <begin position="23"/>
        <end position="232"/>
    </location>
</feature>
<dbReference type="PANTHER" id="PTHR47360:SF1">
    <property type="entry name" value="ENDOPEPTIDASE NLPC-RELATED"/>
    <property type="match status" value="1"/>
</dbReference>
<dbReference type="GO" id="GO:0006508">
    <property type="term" value="P:proteolysis"/>
    <property type="evidence" value="ECO:0007669"/>
    <property type="project" value="UniProtKB-KW"/>
</dbReference>
<evidence type="ECO:0000256" key="6">
    <source>
        <dbReference type="SAM" id="SignalP"/>
    </source>
</evidence>
<evidence type="ECO:0000256" key="3">
    <source>
        <dbReference type="ARBA" id="ARBA00022729"/>
    </source>
</evidence>
<keyword evidence="3 6" id="KW-0732">Signal</keyword>
<keyword evidence="9" id="KW-1185">Reference proteome</keyword>
<dbReference type="PANTHER" id="PTHR47360">
    <property type="entry name" value="MUREIN DD-ENDOPEPTIDASE MEPS/MUREIN LD-CARBOXYPEPTIDASE"/>
    <property type="match status" value="1"/>
</dbReference>
<dbReference type="Proteomes" id="UP000326903">
    <property type="component" value="Unassembled WGS sequence"/>
</dbReference>
<evidence type="ECO:0000313" key="8">
    <source>
        <dbReference type="EMBL" id="KAA9036629.1"/>
    </source>
</evidence>
<dbReference type="Gene3D" id="3.90.1720.10">
    <property type="entry name" value="endopeptidase domain like (from Nostoc punctiforme)"/>
    <property type="match status" value="1"/>
</dbReference>
<dbReference type="GO" id="GO:0008234">
    <property type="term" value="F:cysteine-type peptidase activity"/>
    <property type="evidence" value="ECO:0007669"/>
    <property type="project" value="UniProtKB-KW"/>
</dbReference>
<name>A0A5J5ICL3_9BACT</name>
<dbReference type="PROSITE" id="PS51935">
    <property type="entry name" value="NLPC_P60"/>
    <property type="match status" value="1"/>
</dbReference>
<feature type="domain" description="NlpC/P60" evidence="7">
    <location>
        <begin position="109"/>
        <end position="230"/>
    </location>
</feature>
<evidence type="ECO:0000256" key="1">
    <source>
        <dbReference type="ARBA" id="ARBA00007074"/>
    </source>
</evidence>
<accession>A0A5J5ICL3</accession>
<protein>
    <recommendedName>
        <fullName evidence="7">NlpC/P60 domain-containing protein</fullName>
    </recommendedName>
</protein>
<feature type="signal peptide" evidence="6">
    <location>
        <begin position="1"/>
        <end position="22"/>
    </location>
</feature>
<reference evidence="8 9" key="1">
    <citation type="submission" date="2019-09" db="EMBL/GenBank/DDBJ databases">
        <title>Draft genome sequence of Ginsengibacter sp. BR5-29.</title>
        <authorList>
            <person name="Im W.-T."/>
        </authorList>
    </citation>
    <scope>NUCLEOTIDE SEQUENCE [LARGE SCALE GENOMIC DNA]</scope>
    <source>
        <strain evidence="8 9">BR5-29</strain>
    </source>
</reference>
<dbReference type="Pfam" id="PF00877">
    <property type="entry name" value="NLPC_P60"/>
    <property type="match status" value="1"/>
</dbReference>
<dbReference type="InterPro" id="IPR038765">
    <property type="entry name" value="Papain-like_cys_pep_sf"/>
</dbReference>
<evidence type="ECO:0000256" key="4">
    <source>
        <dbReference type="ARBA" id="ARBA00022801"/>
    </source>
</evidence>
<dbReference type="EMBL" id="VYQF01000007">
    <property type="protein sequence ID" value="KAA9036629.1"/>
    <property type="molecule type" value="Genomic_DNA"/>
</dbReference>
<evidence type="ECO:0000256" key="5">
    <source>
        <dbReference type="ARBA" id="ARBA00022807"/>
    </source>
</evidence>
<evidence type="ECO:0000313" key="9">
    <source>
        <dbReference type="Proteomes" id="UP000326903"/>
    </source>
</evidence>
<organism evidence="8 9">
    <name type="scientific">Ginsengibacter hankyongi</name>
    <dbReference type="NCBI Taxonomy" id="2607284"/>
    <lineage>
        <taxon>Bacteria</taxon>
        <taxon>Pseudomonadati</taxon>
        <taxon>Bacteroidota</taxon>
        <taxon>Chitinophagia</taxon>
        <taxon>Chitinophagales</taxon>
        <taxon>Chitinophagaceae</taxon>
        <taxon>Ginsengibacter</taxon>
    </lineage>
</organism>
<keyword evidence="4" id="KW-0378">Hydrolase</keyword>
<evidence type="ECO:0000256" key="2">
    <source>
        <dbReference type="ARBA" id="ARBA00022670"/>
    </source>
</evidence>
<gene>
    <name evidence="8" type="ORF">FW778_18630</name>
</gene>
<sequence>MNKLFVLFITLLLSGYVQLSVAQTSVNSIKVTAGSENSSSNFIDGISFTPEGILQTTESGGTKSIKVENAPVVVKSDPLTKSVGSGSLIEKLSSLQFKYAMMLNVDVESLKNLSLFGFIDDWFGTRYRMGGTSKKGIDCSALTSSLLLAVYGFIVPRTARQQYKATQHIKKDELKEGDLVFFNTHGGVSHVGLYLFNDYFVHASSSQGVTISSLDDGYYAKRFICGGRVEED</sequence>
<dbReference type="AlphaFoldDB" id="A0A5J5ICL3"/>
<dbReference type="InterPro" id="IPR052062">
    <property type="entry name" value="Murein_DD/LD_carboxypeptidase"/>
</dbReference>
<comment type="caution">
    <text evidence="8">The sequence shown here is derived from an EMBL/GenBank/DDBJ whole genome shotgun (WGS) entry which is preliminary data.</text>
</comment>
<comment type="similarity">
    <text evidence="1">Belongs to the peptidase C40 family.</text>
</comment>